<organism evidence="1 2">
    <name type="scientific">Lactococcus lactis subsp. lactis</name>
    <name type="common">Streptococcus lactis</name>
    <dbReference type="NCBI Taxonomy" id="1360"/>
    <lineage>
        <taxon>Bacteria</taxon>
        <taxon>Bacillati</taxon>
        <taxon>Bacillota</taxon>
        <taxon>Bacilli</taxon>
        <taxon>Lactobacillales</taxon>
        <taxon>Streptococcaceae</taxon>
        <taxon>Lactococcus</taxon>
    </lineage>
</organism>
<name>A0A0V8E8K0_LACLL</name>
<reference evidence="2" key="1">
    <citation type="submission" date="2015-10" db="EMBL/GenBank/DDBJ databases">
        <title>Draft Genome Sequences of 11 Lactococcus lactis subspecies cremoris strains.</title>
        <authorList>
            <person name="Wels M."/>
            <person name="Backus L."/>
            <person name="Boekhorst J."/>
            <person name="Dijkstra A."/>
            <person name="Beerthuizen M."/>
            <person name="Kelly W."/>
            <person name="Siezen R."/>
            <person name="Bachmann H."/>
            <person name="Van Hijum S."/>
        </authorList>
    </citation>
    <scope>NUCLEOTIDE SEQUENCE [LARGE SCALE GENOMIC DNA]</scope>
    <source>
        <strain evidence="2">M20</strain>
    </source>
</reference>
<dbReference type="EMBL" id="LKLU01000033">
    <property type="protein sequence ID" value="KSU22174.1"/>
    <property type="molecule type" value="Genomic_DNA"/>
</dbReference>
<evidence type="ECO:0000313" key="1">
    <source>
        <dbReference type="EMBL" id="KSU22174.1"/>
    </source>
</evidence>
<protein>
    <submittedName>
        <fullName evidence="1">Uncharacterized protein</fullName>
    </submittedName>
</protein>
<dbReference type="PATRIC" id="fig|1360.114.peg.2057"/>
<comment type="caution">
    <text evidence="1">The sequence shown here is derived from an EMBL/GenBank/DDBJ whole genome shotgun (WGS) entry which is preliminary data.</text>
</comment>
<dbReference type="Proteomes" id="UP000053719">
    <property type="component" value="Unassembled WGS sequence"/>
</dbReference>
<evidence type="ECO:0000313" key="2">
    <source>
        <dbReference type="Proteomes" id="UP000053719"/>
    </source>
</evidence>
<proteinExistence type="predicted"/>
<dbReference type="AlphaFoldDB" id="A0A0V8E8K0"/>
<gene>
    <name evidence="1" type="ORF">M20_0589</name>
</gene>
<sequence>MKISNGVYLDDFVFLFFNGRISIPPKPFVRNSVHIHFLFHCPP</sequence>
<accession>A0A0V8E8K0</accession>